<keyword evidence="7" id="KW-0819">tRNA processing</keyword>
<dbReference type="CDD" id="cd19496">
    <property type="entry name" value="Elp5"/>
    <property type="match status" value="1"/>
</dbReference>
<keyword evidence="11" id="KW-1185">Reference proteome</keyword>
<feature type="compositionally biased region" description="Polar residues" evidence="9">
    <location>
        <begin position="94"/>
        <end position="108"/>
    </location>
</feature>
<proteinExistence type="inferred from homology"/>
<comment type="caution">
    <text evidence="10">The sequence shown here is derived from an EMBL/GenBank/DDBJ whole genome shotgun (WGS) entry which is preliminary data.</text>
</comment>
<protein>
    <recommendedName>
        <fullName evidence="5">Elongator complex protein 5</fullName>
    </recommendedName>
</protein>
<gene>
    <name evidence="10" type="ORF">H109_06172</name>
</gene>
<name>A0A059J334_TRIIM</name>
<evidence type="ECO:0000256" key="7">
    <source>
        <dbReference type="ARBA" id="ARBA00022694"/>
    </source>
</evidence>
<comment type="subcellular location">
    <subcellularLocation>
        <location evidence="2">Cytoplasm</location>
    </subcellularLocation>
    <subcellularLocation>
        <location evidence="1">Nucleus</location>
    </subcellularLocation>
</comment>
<keyword evidence="6" id="KW-0963">Cytoplasm</keyword>
<comment type="pathway">
    <text evidence="3">tRNA modification; 5-methoxycarbonylmethyl-2-thiouridine-tRNA biosynthesis.</text>
</comment>
<reference evidence="10 11" key="1">
    <citation type="submission" date="2014-02" db="EMBL/GenBank/DDBJ databases">
        <title>The Genome Sequence of Trichophyton interdigitale MR816.</title>
        <authorList>
            <consortium name="The Broad Institute Genomics Platform"/>
            <person name="Cuomo C.A."/>
            <person name="White T.C."/>
            <person name="Graser Y."/>
            <person name="Martinez-Rossi N."/>
            <person name="Heitman J."/>
            <person name="Young S.K."/>
            <person name="Zeng Q."/>
            <person name="Gargeya S."/>
            <person name="Abouelleil A."/>
            <person name="Alvarado L."/>
            <person name="Chapman S.B."/>
            <person name="Gainer-Dewar J."/>
            <person name="Goldberg J."/>
            <person name="Griggs A."/>
            <person name="Gujja S."/>
            <person name="Hansen M."/>
            <person name="Howarth C."/>
            <person name="Imamovic A."/>
            <person name="Larimer J."/>
            <person name="Martinez D."/>
            <person name="Murphy C."/>
            <person name="Pearson M.D."/>
            <person name="Persinoti G."/>
            <person name="Poon T."/>
            <person name="Priest M."/>
            <person name="Roberts A.D."/>
            <person name="Saif S."/>
            <person name="Shea T.D."/>
            <person name="Sykes S.N."/>
            <person name="Wortman J."/>
            <person name="Nusbaum C."/>
            <person name="Birren B."/>
        </authorList>
    </citation>
    <scope>NUCLEOTIDE SEQUENCE [LARGE SCALE GENOMIC DNA]</scope>
    <source>
        <strain evidence="10 11">MR816</strain>
    </source>
</reference>
<dbReference type="InterPro" id="IPR019519">
    <property type="entry name" value="Elp5"/>
</dbReference>
<dbReference type="OMA" id="WEPESTF"/>
<dbReference type="GO" id="GO:0002098">
    <property type="term" value="P:tRNA wobble uridine modification"/>
    <property type="evidence" value="ECO:0007669"/>
    <property type="project" value="InterPro"/>
</dbReference>
<comment type="similarity">
    <text evidence="4">Belongs to the ELP5 family.</text>
</comment>
<dbReference type="OrthoDB" id="166907at2759"/>
<evidence type="ECO:0000256" key="4">
    <source>
        <dbReference type="ARBA" id="ARBA00009567"/>
    </source>
</evidence>
<feature type="compositionally biased region" description="Acidic residues" evidence="9">
    <location>
        <begin position="353"/>
        <end position="366"/>
    </location>
</feature>
<sequence>MAPNDVSHRRTHNLLLISKLLNLREGAAPLTLVQDSLEQPAAPLLKEYIRRTKLSKGHVTFVSFDTLTRPAGADTFINAAGKPYEQIAEEVTSSYTASQPTGNQNITPKSKHPGKTMFVQSAKAQTLGYLVIVDSVHPLLSPRAGAKTIYLPEYLSSLLGPASPHVQVSLVLVYHRHIPSSPSSNPYAPSPLSLLTYLATTIITTHSMSQMLARKAAIDRSLAPPVFGVEEEVDGVLIGRVNQHLKGEKQDGIVLEMEHRRKSGRGIVEWYFLPHASKYSAKQATEVVILLDDHPLYKRKDSEVNEESWEPESTFELGLTERQRRERDNVVLPYFDAQKGDGPGEGGRILYDMGEEDDFDEEEDEI</sequence>
<dbReference type="GO" id="GO:0005829">
    <property type="term" value="C:cytosol"/>
    <property type="evidence" value="ECO:0007669"/>
    <property type="project" value="TreeGrafter"/>
</dbReference>
<evidence type="ECO:0000313" key="11">
    <source>
        <dbReference type="Proteomes" id="UP000024533"/>
    </source>
</evidence>
<dbReference type="Proteomes" id="UP000024533">
    <property type="component" value="Unassembled WGS sequence"/>
</dbReference>
<keyword evidence="8" id="KW-0539">Nucleus</keyword>
<organism evidence="10 11">
    <name type="scientific">Trichophyton interdigitale (strain MR816)</name>
    <dbReference type="NCBI Taxonomy" id="1215338"/>
    <lineage>
        <taxon>Eukaryota</taxon>
        <taxon>Fungi</taxon>
        <taxon>Dikarya</taxon>
        <taxon>Ascomycota</taxon>
        <taxon>Pezizomycotina</taxon>
        <taxon>Eurotiomycetes</taxon>
        <taxon>Eurotiomycetidae</taxon>
        <taxon>Onygenales</taxon>
        <taxon>Arthrodermataceae</taxon>
        <taxon>Trichophyton</taxon>
    </lineage>
</organism>
<evidence type="ECO:0000256" key="9">
    <source>
        <dbReference type="SAM" id="MobiDB-lite"/>
    </source>
</evidence>
<dbReference type="PANTHER" id="PTHR15641:SF1">
    <property type="entry name" value="ELONGATOR COMPLEX PROTEIN 5"/>
    <property type="match status" value="1"/>
</dbReference>
<dbReference type="Pfam" id="PF10483">
    <property type="entry name" value="Elong_Iki1"/>
    <property type="match status" value="1"/>
</dbReference>
<dbReference type="EMBL" id="AOKY01000390">
    <property type="protein sequence ID" value="KDB21907.1"/>
    <property type="molecule type" value="Genomic_DNA"/>
</dbReference>
<dbReference type="AlphaFoldDB" id="A0A059J334"/>
<dbReference type="InterPro" id="IPR027417">
    <property type="entry name" value="P-loop_NTPase"/>
</dbReference>
<evidence type="ECO:0000256" key="3">
    <source>
        <dbReference type="ARBA" id="ARBA00005043"/>
    </source>
</evidence>
<dbReference type="STRING" id="1215338.A0A059J334"/>
<evidence type="ECO:0000313" key="10">
    <source>
        <dbReference type="EMBL" id="KDB21907.1"/>
    </source>
</evidence>
<dbReference type="GO" id="GO:0033588">
    <property type="term" value="C:elongator holoenzyme complex"/>
    <property type="evidence" value="ECO:0007669"/>
    <property type="project" value="InterPro"/>
</dbReference>
<feature type="region of interest" description="Disordered" evidence="9">
    <location>
        <begin position="333"/>
        <end position="366"/>
    </location>
</feature>
<accession>A0A059J334</accession>
<dbReference type="Gene3D" id="3.40.50.300">
    <property type="entry name" value="P-loop containing nucleotide triphosphate hydrolases"/>
    <property type="match status" value="1"/>
</dbReference>
<evidence type="ECO:0000256" key="8">
    <source>
        <dbReference type="ARBA" id="ARBA00023242"/>
    </source>
</evidence>
<feature type="region of interest" description="Disordered" evidence="9">
    <location>
        <begin position="94"/>
        <end position="113"/>
    </location>
</feature>
<evidence type="ECO:0000256" key="2">
    <source>
        <dbReference type="ARBA" id="ARBA00004496"/>
    </source>
</evidence>
<dbReference type="HOGENOM" id="CLU_050414_0_0_1"/>
<dbReference type="UniPathway" id="UPA00988"/>
<dbReference type="GO" id="GO:0000049">
    <property type="term" value="F:tRNA binding"/>
    <property type="evidence" value="ECO:0007669"/>
    <property type="project" value="TreeGrafter"/>
</dbReference>
<dbReference type="PANTHER" id="PTHR15641">
    <property type="entry name" value="ELONGATOR COMPLEX PROTEIN 5"/>
    <property type="match status" value="1"/>
</dbReference>
<evidence type="ECO:0000256" key="5">
    <source>
        <dbReference type="ARBA" id="ARBA00020264"/>
    </source>
</evidence>
<evidence type="ECO:0000256" key="1">
    <source>
        <dbReference type="ARBA" id="ARBA00004123"/>
    </source>
</evidence>
<dbReference type="GO" id="GO:0005634">
    <property type="term" value="C:nucleus"/>
    <property type="evidence" value="ECO:0007669"/>
    <property type="project" value="UniProtKB-SubCell"/>
</dbReference>
<evidence type="ECO:0000256" key="6">
    <source>
        <dbReference type="ARBA" id="ARBA00022490"/>
    </source>
</evidence>